<organism evidence="1 2">
    <name type="scientific">Fluviispira sanaruensis</name>
    <dbReference type="NCBI Taxonomy" id="2493639"/>
    <lineage>
        <taxon>Bacteria</taxon>
        <taxon>Pseudomonadati</taxon>
        <taxon>Bdellovibrionota</taxon>
        <taxon>Oligoflexia</taxon>
        <taxon>Silvanigrellales</taxon>
        <taxon>Silvanigrellaceae</taxon>
        <taxon>Fluviispira</taxon>
    </lineage>
</organism>
<dbReference type="AlphaFoldDB" id="A0A4P2VPD9"/>
<dbReference type="KEGG" id="sbf:JCM31447_25610"/>
<dbReference type="RefSeq" id="WP_130611218.1">
    <property type="nucleotide sequence ID" value="NZ_AP019368.1"/>
</dbReference>
<protein>
    <recommendedName>
        <fullName evidence="3">STAS domain-containing protein</fullName>
    </recommendedName>
</protein>
<dbReference type="OrthoDB" id="5293346at2"/>
<evidence type="ECO:0000313" key="2">
    <source>
        <dbReference type="Proteomes" id="UP000291236"/>
    </source>
</evidence>
<dbReference type="Proteomes" id="UP000291236">
    <property type="component" value="Chromosome"/>
</dbReference>
<name>A0A4P2VPD9_FLUSA</name>
<accession>A0A4P2VPD9</accession>
<dbReference type="EMBL" id="AP019368">
    <property type="protein sequence ID" value="BBH54104.1"/>
    <property type="molecule type" value="Genomic_DNA"/>
</dbReference>
<evidence type="ECO:0008006" key="3">
    <source>
        <dbReference type="Google" id="ProtNLM"/>
    </source>
</evidence>
<gene>
    <name evidence="1" type="ORF">JCM31447_25610</name>
</gene>
<reference evidence="1 2" key="1">
    <citation type="submission" date="2018-12" db="EMBL/GenBank/DDBJ databases">
        <title>Rubrispira sanarue gen. nov., sp., nov., a member of the order Silvanigrellales, isolated from a brackish lake in Hamamatsu Japan.</title>
        <authorList>
            <person name="Maejima Y."/>
            <person name="Iino T."/>
            <person name="Muraguchi Y."/>
            <person name="Fukuda K."/>
            <person name="Nojiri H."/>
            <person name="Ohkuma M."/>
            <person name="Moriuchi R."/>
            <person name="Dohra H."/>
            <person name="Kimbara K."/>
            <person name="Shintani M."/>
        </authorList>
    </citation>
    <scope>NUCLEOTIDE SEQUENCE [LARGE SCALE GENOMIC DNA]</scope>
    <source>
        <strain evidence="1 2">RF1110005</strain>
    </source>
</reference>
<proteinExistence type="predicted"/>
<evidence type="ECO:0000313" key="1">
    <source>
        <dbReference type="EMBL" id="BBH54104.1"/>
    </source>
</evidence>
<keyword evidence="2" id="KW-1185">Reference proteome</keyword>
<sequence>MEVVVNNTTVEFSGLLNEESSVELIKQGLEQAVKNSASKKEVNLDFSKVKRANSCGILAWYKILDTFDCTFVYINAPRWLVEQFNISDFLSDKTRVQSIYANFYCPSNDTHEVLLLTLGNEIPILDNYDEFSLVLKNKDGLDLEIDFEPSEYFYFISSNPQRFKKEAA</sequence>